<protein>
    <submittedName>
        <fullName evidence="1">von Willebrand factor type A domain-containing protein</fullName>
    </submittedName>
    <submittedName>
        <fullName evidence="2">von_Willebrand factor type A domain-containing protein</fullName>
    </submittedName>
</protein>
<accession>A0AA86P3U3</accession>
<dbReference type="EMBL" id="CATOUU010000496">
    <property type="protein sequence ID" value="CAI9931747.1"/>
    <property type="molecule type" value="Genomic_DNA"/>
</dbReference>
<dbReference type="InterPro" id="IPR036465">
    <property type="entry name" value="vWFA_dom_sf"/>
</dbReference>
<proteinExistence type="predicted"/>
<dbReference type="AlphaFoldDB" id="A0AA86P3U3"/>
<dbReference type="Gene3D" id="3.40.50.410">
    <property type="entry name" value="von Willebrand factor, type A domain"/>
    <property type="match status" value="1"/>
</dbReference>
<organism evidence="1">
    <name type="scientific">Hexamita inflata</name>
    <dbReference type="NCBI Taxonomy" id="28002"/>
    <lineage>
        <taxon>Eukaryota</taxon>
        <taxon>Metamonada</taxon>
        <taxon>Diplomonadida</taxon>
        <taxon>Hexamitidae</taxon>
        <taxon>Hexamitinae</taxon>
        <taxon>Hexamita</taxon>
    </lineage>
</organism>
<dbReference type="Proteomes" id="UP001642409">
    <property type="component" value="Unassembled WGS sequence"/>
</dbReference>
<evidence type="ECO:0000313" key="1">
    <source>
        <dbReference type="EMBL" id="CAI9931747.1"/>
    </source>
</evidence>
<dbReference type="CDD" id="cd00198">
    <property type="entry name" value="vWFA"/>
    <property type="match status" value="1"/>
</dbReference>
<reference evidence="2 3" key="2">
    <citation type="submission" date="2024-07" db="EMBL/GenBank/DDBJ databases">
        <authorList>
            <person name="Akdeniz Z."/>
        </authorList>
    </citation>
    <scope>NUCLEOTIDE SEQUENCE [LARGE SCALE GENOMIC DNA]</scope>
</reference>
<evidence type="ECO:0000313" key="3">
    <source>
        <dbReference type="Proteomes" id="UP001642409"/>
    </source>
</evidence>
<evidence type="ECO:0000313" key="2">
    <source>
        <dbReference type="EMBL" id="CAL6108796.1"/>
    </source>
</evidence>
<dbReference type="EMBL" id="CAXDID020000657">
    <property type="protein sequence ID" value="CAL6108796.1"/>
    <property type="molecule type" value="Genomic_DNA"/>
</dbReference>
<name>A0AA86P3U3_9EUKA</name>
<dbReference type="SUPFAM" id="SSF53300">
    <property type="entry name" value="vWA-like"/>
    <property type="match status" value="1"/>
</dbReference>
<reference evidence="1" key="1">
    <citation type="submission" date="2023-06" db="EMBL/GenBank/DDBJ databases">
        <authorList>
            <person name="Kurt Z."/>
        </authorList>
    </citation>
    <scope>NUCLEOTIDE SEQUENCE</scope>
</reference>
<comment type="caution">
    <text evidence="1">The sequence shown here is derived from an EMBL/GenBank/DDBJ whole genome shotgun (WGS) entry which is preliminary data.</text>
</comment>
<keyword evidence="3" id="KW-1185">Reference proteome</keyword>
<sequence>MKEDLIEVIAILDVSGSMFPIMNDTIGGFNAYLQELASQDQEIIITLILFSNQSRIIIERQNVKSCIQLTEKIYRPMGGTALIDALGLAITNTKQHLQQLNEDNKPGKVSFFVSTDGEENSSKMYSKQQVRQMVKQCIDDQKWEFIFAGANIDAFATGESLGFERRNIANIENDGVGQKAVYEIMAKKQSCNAMFAPSANRRYENEAFNCDQDVQAMYSKRSKQMRK</sequence>
<gene>
    <name evidence="1" type="ORF">HINF_LOCUS19392</name>
    <name evidence="2" type="ORF">HINF_LOCUS75138</name>
</gene>